<feature type="domain" description="LIM zinc-binding" evidence="9">
    <location>
        <begin position="210"/>
        <end position="269"/>
    </location>
</feature>
<reference evidence="10 12" key="1">
    <citation type="submission" date="2022-01" db="EMBL/GenBank/DDBJ databases">
        <title>A chromosomal length assembly of Cordylochernes scorpioides.</title>
        <authorList>
            <person name="Zeh D."/>
            <person name="Zeh J."/>
        </authorList>
    </citation>
    <scope>NUCLEOTIDE SEQUENCE [LARGE SCALE GENOMIC DNA]</scope>
    <source>
        <strain evidence="10">IN4F17</strain>
        <tissue evidence="10">Whole Body</tissue>
    </source>
</reference>
<dbReference type="PROSITE" id="PS50023">
    <property type="entry name" value="LIM_DOMAIN_2"/>
    <property type="match status" value="3"/>
</dbReference>
<organism evidence="10 12">
    <name type="scientific">Cordylochernes scorpioides</name>
    <dbReference type="NCBI Taxonomy" id="51811"/>
    <lineage>
        <taxon>Eukaryota</taxon>
        <taxon>Metazoa</taxon>
        <taxon>Ecdysozoa</taxon>
        <taxon>Arthropoda</taxon>
        <taxon>Chelicerata</taxon>
        <taxon>Arachnida</taxon>
        <taxon>Pseudoscorpiones</taxon>
        <taxon>Cheliferoidea</taxon>
        <taxon>Chernetidae</taxon>
        <taxon>Cordylochernes</taxon>
    </lineage>
</organism>
<evidence type="ECO:0000256" key="6">
    <source>
        <dbReference type="ARBA" id="ARBA00023038"/>
    </source>
</evidence>
<dbReference type="EMBL" id="CP092867">
    <property type="protein sequence ID" value="UYV67788.1"/>
    <property type="molecule type" value="Genomic_DNA"/>
</dbReference>
<sequence>MSKDWHSGHFCCWQCDESLTGQRYVLRDEHPYCVRCYEQVFANNCEECGKQIGIDSKIALGSVCVTVSGVTLYTAGYVHFLRYCWVQDLSYKEKHWHEACFLCNKCRVSLVDKPFGSKSEKVYCAGCYDASFATRCDGCNEVFRAGTDVPRRLVTRQLCPGTKKMEYKGHQWHEKCFCCGMCKNPIGTKSFIPRDNDIYCTGCYEEKFATRCIKCNQIITSGGVTYRNEPWHRECFTCTNCSTCLAGQRFTSRDEKPYCAECFGELFAKRCNSCSRPITGIGGTRFISFEDRNWHNDCFICGMCNVSLVGKGFITDASDILCPECAKQKLM</sequence>
<keyword evidence="5 8" id="KW-0862">Zinc</keyword>
<keyword evidence="6 8" id="KW-0440">LIM domain</keyword>
<protein>
    <submittedName>
        <fullName evidence="10">FHL2</fullName>
    </submittedName>
</protein>
<evidence type="ECO:0000256" key="4">
    <source>
        <dbReference type="ARBA" id="ARBA00022771"/>
    </source>
</evidence>
<evidence type="ECO:0000256" key="8">
    <source>
        <dbReference type="PROSITE-ProRule" id="PRU00125"/>
    </source>
</evidence>
<dbReference type="PANTHER" id="PTHR24205:SF4">
    <property type="entry name" value="PROTEIN ESPINAS"/>
    <property type="match status" value="1"/>
</dbReference>
<proteinExistence type="predicted"/>
<dbReference type="SUPFAM" id="SSF57716">
    <property type="entry name" value="Glucocorticoid receptor-like (DNA-binding domain)"/>
    <property type="match status" value="5"/>
</dbReference>
<dbReference type="EMBL" id="CP092867">
    <property type="protein sequence ID" value="UYV67790.1"/>
    <property type="molecule type" value="Genomic_DNA"/>
</dbReference>
<dbReference type="Proteomes" id="UP001235939">
    <property type="component" value="Chromosome 05"/>
</dbReference>
<keyword evidence="3" id="KW-0677">Repeat</keyword>
<keyword evidence="2 8" id="KW-0479">Metal-binding</keyword>
<keyword evidence="12" id="KW-1185">Reference proteome</keyword>
<feature type="domain" description="LIM zinc-binding" evidence="9">
    <location>
        <begin position="272"/>
        <end position="331"/>
    </location>
</feature>
<dbReference type="Pfam" id="PF00412">
    <property type="entry name" value="LIM"/>
    <property type="match status" value="4"/>
</dbReference>
<dbReference type="InterPro" id="IPR056807">
    <property type="entry name" value="LIM_FHL1/2/3/5_N"/>
</dbReference>
<dbReference type="PROSITE" id="PS00478">
    <property type="entry name" value="LIM_DOMAIN_1"/>
    <property type="match status" value="1"/>
</dbReference>
<evidence type="ECO:0000256" key="5">
    <source>
        <dbReference type="ARBA" id="ARBA00022833"/>
    </source>
</evidence>
<evidence type="ECO:0000256" key="3">
    <source>
        <dbReference type="ARBA" id="ARBA00022737"/>
    </source>
</evidence>
<dbReference type="Pfam" id="PF25076">
    <property type="entry name" value="LIM_FHL2-3_N"/>
    <property type="match status" value="1"/>
</dbReference>
<comment type="subcellular location">
    <subcellularLocation>
        <location evidence="1">Nucleus</location>
    </subcellularLocation>
</comment>
<dbReference type="InterPro" id="IPR001781">
    <property type="entry name" value="Znf_LIM"/>
</dbReference>
<evidence type="ECO:0000313" key="10">
    <source>
        <dbReference type="EMBL" id="UYV67788.1"/>
    </source>
</evidence>
<evidence type="ECO:0000313" key="12">
    <source>
        <dbReference type="Proteomes" id="UP001235939"/>
    </source>
</evidence>
<gene>
    <name evidence="10" type="ORF">LAZ67_5002066</name>
    <name evidence="11" type="ORF">LAZ67_5002070</name>
</gene>
<evidence type="ECO:0000313" key="11">
    <source>
        <dbReference type="EMBL" id="UYV67790.1"/>
    </source>
</evidence>
<keyword evidence="4" id="KW-0863">Zinc-finger</keyword>
<dbReference type="SMART" id="SM00132">
    <property type="entry name" value="LIM"/>
    <property type="match status" value="5"/>
</dbReference>
<evidence type="ECO:0000259" key="9">
    <source>
        <dbReference type="PROSITE" id="PS50023"/>
    </source>
</evidence>
<evidence type="ECO:0000256" key="2">
    <source>
        <dbReference type="ARBA" id="ARBA00022723"/>
    </source>
</evidence>
<name>A0ABY6KG34_9ARAC</name>
<dbReference type="Gene3D" id="2.10.110.10">
    <property type="entry name" value="Cysteine Rich Protein"/>
    <property type="match status" value="5"/>
</dbReference>
<evidence type="ECO:0000256" key="1">
    <source>
        <dbReference type="ARBA" id="ARBA00004123"/>
    </source>
</evidence>
<feature type="domain" description="LIM zinc-binding" evidence="9">
    <location>
        <begin position="43"/>
        <end position="134"/>
    </location>
</feature>
<keyword evidence="7" id="KW-0539">Nucleus</keyword>
<evidence type="ECO:0000256" key="7">
    <source>
        <dbReference type="ARBA" id="ARBA00023242"/>
    </source>
</evidence>
<dbReference type="PANTHER" id="PTHR24205">
    <property type="entry name" value="FOUR AND A HALF LIM DOMAINS PROTEIN"/>
    <property type="match status" value="1"/>
</dbReference>
<accession>A0ABY6KG34</accession>
<dbReference type="CDD" id="cd09430">
    <property type="entry name" value="LIM5_LIMPETin"/>
    <property type="match status" value="1"/>
</dbReference>